<protein>
    <submittedName>
        <fullName evidence="1">DUF2785 domain-containing protein</fullName>
    </submittedName>
</protein>
<dbReference type="AlphaFoldDB" id="A0AAU8JWW6"/>
<reference evidence="1" key="1">
    <citation type="submission" date="2024-06" db="EMBL/GenBank/DDBJ databases">
        <title>The genome sequences of Kitasatospora sp. strain HUAS MG31.</title>
        <authorList>
            <person name="Mo P."/>
        </authorList>
    </citation>
    <scope>NUCLEOTIDE SEQUENCE</scope>
    <source>
        <strain evidence="1">HUAS MG31</strain>
    </source>
</reference>
<dbReference type="RefSeq" id="WP_354640295.1">
    <property type="nucleotide sequence ID" value="NZ_CP159872.1"/>
</dbReference>
<proteinExistence type="predicted"/>
<gene>
    <name evidence="1" type="ORF">ABWK59_11715</name>
</gene>
<name>A0AAU8JWW6_9ACTN</name>
<dbReference type="InterPro" id="IPR021247">
    <property type="entry name" value="DUF2785"/>
</dbReference>
<evidence type="ECO:0000313" key="1">
    <source>
        <dbReference type="EMBL" id="XCM79550.1"/>
    </source>
</evidence>
<dbReference type="Pfam" id="PF10978">
    <property type="entry name" value="DUF2785"/>
    <property type="match status" value="1"/>
</dbReference>
<accession>A0AAU8JWW6</accession>
<organism evidence="1">
    <name type="scientific">Kitasatospora camelliae</name>
    <dbReference type="NCBI Taxonomy" id="3156397"/>
    <lineage>
        <taxon>Bacteria</taxon>
        <taxon>Bacillati</taxon>
        <taxon>Actinomycetota</taxon>
        <taxon>Actinomycetes</taxon>
        <taxon>Kitasatosporales</taxon>
        <taxon>Streptomycetaceae</taxon>
        <taxon>Kitasatospora</taxon>
    </lineage>
</organism>
<dbReference type="EMBL" id="CP159872">
    <property type="protein sequence ID" value="XCM79550.1"/>
    <property type="molecule type" value="Genomic_DNA"/>
</dbReference>
<sequence length="256" mass="28075">MIDWTLLATLPPTPERIRRVSLALRSPDPAERDDHAYAQLCRWVPELDEPERRALGDAMAERFTDPEVQARTFAPLILTKIVEAGTYDPAWLAAFARWYPAETDLRGHDAELGWLHAVAHGADLLGAFGRCPGTDPVALLELAVARLLAPTDHVLDAMEDDRLGHAIGLALTRQELTEQGSTAWLEPIAAEFRAGRPGPVPAHASNTIRTLRVVYLLADRGVRPDRRGSAAEPLRHAEAVRSRVAEVLSITSPYAG</sequence>
<dbReference type="KEGG" id="kcm:ABWK59_11715"/>